<sequence length="837" mass="87958">MIRTITKIALLLLLSQSALAANLFDPSSGDISLKVLGAIFGGLLDSGGQNPLLAGIKIFNGGVLIIGGVLAAYTIFAGVLGTANDGYLMGKKFSSLWIPIRYSVGTALVLPVIGGGYCVMQAIVMWFVVQGIGLADGVWSSFASASNLITNKDTSIAMTGDKGSLTLAEDAYTAASCVYSAQKAITEAPAILKWALSYNYARSQDGDVIRFGDTKALLNKSKCGSITLPAMPTATVETGGKSSNAGYFGDVSGMFTPVDVSPIVMAHRTQTMLLISKAEAAAKKAIDAGDNLDSPAIYKELEQAAENYNTNVDSVAQSFINSQQANDKLSQYGWLTAGLTPVANINTNNAITQAIKGVSQSSASIDSGGVDSWFVDAQKYLKNARTVLQQSKNPAVSNTVITSDEKGVKVETANSLSGKIGAAIGEAFTSVNLYKLKDDSRHPIIIVQDMGNRLITANSIVMATGAGIGLVAGAASLIAGNGVVASMNWISAFMLLPFNFVWVLGFVALFVIPFRPIMTWLGVLIGWTLLVIEAIIAAPLWAIMHLHPQGDDLTGKGGNGYSLMLSLLLRPVLATFGVMSFMIISGVFGELLNKIFFQVFASTGAIQGFGAFIVVLFGLSMYFAAVFVLINTTASIIHKLPDQLLKWVGGGQGGLGEFAGEFASKGETAGNVAAGTAAGAAHGAKKGLEGLNNIAQKLGSNERGINSDGNKNAFNAHGARAGSAESPESFASQRAAQAQSVQEQNREVADKTSELSEPLQDFANKVNQRQEDEDGRPFYNLSNASKAMPTIERAVNDIGSAKASEIAKDVLSKGNKRSSTDMKDFTNQVQAFKDSLK</sequence>
<dbReference type="RefSeq" id="WP_110387636.1">
    <property type="nucleotide sequence ID" value="NZ_JACHVZ010000007.1"/>
</dbReference>
<feature type="transmembrane region" description="Helical" evidence="2">
    <location>
        <begin position="492"/>
        <end position="514"/>
    </location>
</feature>
<organism evidence="4 5">
    <name type="scientific">Paraburkholderia silvatlantica</name>
    <dbReference type="NCBI Taxonomy" id="321895"/>
    <lineage>
        <taxon>Bacteria</taxon>
        <taxon>Pseudomonadati</taxon>
        <taxon>Pseudomonadota</taxon>
        <taxon>Betaproteobacteria</taxon>
        <taxon>Burkholderiales</taxon>
        <taxon>Burkholderiaceae</taxon>
        <taxon>Paraburkholderia</taxon>
    </lineage>
</organism>
<feature type="transmembrane region" description="Helical" evidence="2">
    <location>
        <begin position="609"/>
        <end position="630"/>
    </location>
</feature>
<proteinExistence type="predicted"/>
<feature type="region of interest" description="Disordered" evidence="1">
    <location>
        <begin position="812"/>
        <end position="837"/>
    </location>
</feature>
<feature type="transmembrane region" description="Helical" evidence="2">
    <location>
        <begin position="460"/>
        <end position="480"/>
    </location>
</feature>
<keyword evidence="2" id="KW-0472">Membrane</keyword>
<feature type="transmembrane region" description="Helical" evidence="2">
    <location>
        <begin position="520"/>
        <end position="546"/>
    </location>
</feature>
<dbReference type="InterPro" id="IPR027628">
    <property type="entry name" value="DotA_TraY"/>
</dbReference>
<feature type="signal peptide" evidence="3">
    <location>
        <begin position="1"/>
        <end position="20"/>
    </location>
</feature>
<evidence type="ECO:0000256" key="1">
    <source>
        <dbReference type="SAM" id="MobiDB-lite"/>
    </source>
</evidence>
<feature type="transmembrane region" description="Helical" evidence="2">
    <location>
        <begin position="102"/>
        <end position="128"/>
    </location>
</feature>
<keyword evidence="3" id="KW-0732">Signal</keyword>
<feature type="compositionally biased region" description="Low complexity" evidence="1">
    <location>
        <begin position="729"/>
        <end position="743"/>
    </location>
</feature>
<feature type="chain" id="PRO_5045558432" evidence="3">
    <location>
        <begin position="21"/>
        <end position="837"/>
    </location>
</feature>
<protein>
    <submittedName>
        <fullName evidence="4">Conjugal transfer/type IV secretion protein DotA/TraY</fullName>
    </submittedName>
</protein>
<feature type="compositionally biased region" description="Polar residues" evidence="1">
    <location>
        <begin position="701"/>
        <end position="713"/>
    </location>
</feature>
<dbReference type="EMBL" id="JACHVZ010000007">
    <property type="protein sequence ID" value="MBB2928524.1"/>
    <property type="molecule type" value="Genomic_DNA"/>
</dbReference>
<comment type="caution">
    <text evidence="4">The sequence shown here is derived from an EMBL/GenBank/DDBJ whole genome shotgun (WGS) entry which is preliminary data.</text>
</comment>
<feature type="region of interest" description="Disordered" evidence="1">
    <location>
        <begin position="701"/>
        <end position="787"/>
    </location>
</feature>
<evidence type="ECO:0000313" key="5">
    <source>
        <dbReference type="Proteomes" id="UP000533533"/>
    </source>
</evidence>
<gene>
    <name evidence="4" type="ORF">FHX59_002946</name>
</gene>
<reference evidence="4 5" key="1">
    <citation type="submission" date="2020-08" db="EMBL/GenBank/DDBJ databases">
        <title>Genomic Encyclopedia of Type Strains, Phase IV (KMG-V): Genome sequencing to study the core and pangenomes of soil and plant-associated prokaryotes.</title>
        <authorList>
            <person name="Whitman W."/>
        </authorList>
    </citation>
    <scope>NUCLEOTIDE SEQUENCE [LARGE SCALE GENOMIC DNA]</scope>
    <source>
        <strain evidence="4 5">SRMrh-85</strain>
    </source>
</reference>
<dbReference type="NCBIfam" id="TIGR04346">
    <property type="entry name" value="DotA_TraY"/>
    <property type="match status" value="1"/>
</dbReference>
<name>A0ABR6FM59_9BURK</name>
<evidence type="ECO:0000256" key="3">
    <source>
        <dbReference type="SAM" id="SignalP"/>
    </source>
</evidence>
<keyword evidence="5" id="KW-1185">Reference proteome</keyword>
<accession>A0ABR6FM59</accession>
<feature type="compositionally biased region" description="Basic and acidic residues" evidence="1">
    <location>
        <begin position="744"/>
        <end position="754"/>
    </location>
</feature>
<evidence type="ECO:0000256" key="2">
    <source>
        <dbReference type="SAM" id="Phobius"/>
    </source>
</evidence>
<evidence type="ECO:0000313" key="4">
    <source>
        <dbReference type="EMBL" id="MBB2928524.1"/>
    </source>
</evidence>
<feature type="transmembrane region" description="Helical" evidence="2">
    <location>
        <begin position="567"/>
        <end position="589"/>
    </location>
</feature>
<dbReference type="Proteomes" id="UP000533533">
    <property type="component" value="Unassembled WGS sequence"/>
</dbReference>
<keyword evidence="2" id="KW-0812">Transmembrane</keyword>
<feature type="transmembrane region" description="Helical" evidence="2">
    <location>
        <begin position="58"/>
        <end position="81"/>
    </location>
</feature>
<keyword evidence="2" id="KW-1133">Transmembrane helix</keyword>